<feature type="domain" description="DUF4015" evidence="3">
    <location>
        <begin position="67"/>
        <end position="391"/>
    </location>
</feature>
<feature type="signal peptide" evidence="2">
    <location>
        <begin position="1"/>
        <end position="18"/>
    </location>
</feature>
<evidence type="ECO:0000256" key="2">
    <source>
        <dbReference type="SAM" id="SignalP"/>
    </source>
</evidence>
<proteinExistence type="predicted"/>
<dbReference type="InterPro" id="IPR017853">
    <property type="entry name" value="GH"/>
</dbReference>
<dbReference type="EMBL" id="PPQW01000031">
    <property type="protein sequence ID" value="PNZ67376.1"/>
    <property type="molecule type" value="Genomic_DNA"/>
</dbReference>
<comment type="caution">
    <text evidence="5">The sequence shown here is derived from an EMBL/GenBank/DDBJ whole genome shotgun (WGS) entry which is preliminary data.</text>
</comment>
<dbReference type="GO" id="GO:0016787">
    <property type="term" value="F:hydrolase activity"/>
    <property type="evidence" value="ECO:0007669"/>
    <property type="project" value="UniProtKB-KW"/>
</dbReference>
<feature type="compositionally biased region" description="Basic and acidic residues" evidence="1">
    <location>
        <begin position="43"/>
        <end position="54"/>
    </location>
</feature>
<reference evidence="5 6" key="1">
    <citation type="submission" date="2017-08" db="EMBL/GenBank/DDBJ databases">
        <title>Draft genome sequences of 64 type strains of genus Staph aureus.</title>
        <authorList>
            <person name="Cole K."/>
            <person name="Golubchik T."/>
            <person name="Russell J."/>
            <person name="Foster D."/>
            <person name="Llewelyn M."/>
            <person name="Wilson D."/>
            <person name="Crook D."/>
            <person name="Paul J."/>
        </authorList>
    </citation>
    <scope>NUCLEOTIDE SEQUENCE [LARGE SCALE GENOMIC DNA]</scope>
    <source>
        <strain evidence="5 6">NCTC 12101</strain>
    </source>
</reference>
<evidence type="ECO:0000313" key="6">
    <source>
        <dbReference type="Proteomes" id="UP000242470"/>
    </source>
</evidence>
<accession>A0AAP8TT31</accession>
<dbReference type="AlphaFoldDB" id="A0AAP8TT31"/>
<feature type="chain" id="PRO_5042799088" evidence="2">
    <location>
        <begin position="19"/>
        <end position="439"/>
    </location>
</feature>
<evidence type="ECO:0000313" key="5">
    <source>
        <dbReference type="EMBL" id="PNZ67376.1"/>
    </source>
</evidence>
<dbReference type="Proteomes" id="UP001171687">
    <property type="component" value="Unassembled WGS sequence"/>
</dbReference>
<evidence type="ECO:0000313" key="4">
    <source>
        <dbReference type="EMBL" id="MDN4534050.1"/>
    </source>
</evidence>
<sequence length="439" mass="49504">MKFKPLLSTLLIGSLVLAGCGNQSDDASDKDEDSKNSTSQQSDKQDQEKDKDKQYSNISYPKDGVKGIYVAPGNVTGDNFDELIDFINDTELNAMVIDVKDDEGNITIDFHTDDKLIQKNTVETIDAKKLIKEMEKNDIYPIARVVTFKDSKLSEEKPEWSFKDQNGEVWQSDGGDSFLNPFEEKVWDYDMNVAEAAAKAGFKDIQFDYVRFPEGFENQDSELQYSKGKYENSDMSSTDQRVDTITKFLEQANKKLDKYNVQTSADVFGYAATVEETPGIGQSFNKIAKNVDAISSMIYPSHWSPGDFGLDAPDLEPYKTVDNYLDKETDLLDDLGKNKPKSRPWLQDFTASYLGEGQYKEYNAQEVQDQIQALKNHGIDEFLLWDASNEYSEGVDYTPEKQTKDKDSDNDSESDSDSDDNSSDDSNNDGGNEQAENEQ</sequence>
<dbReference type="RefSeq" id="WP_059107982.1">
    <property type="nucleotide sequence ID" value="NZ_AP024589.1"/>
</dbReference>
<dbReference type="SUPFAM" id="SSF51445">
    <property type="entry name" value="(Trans)glycosidases"/>
    <property type="match status" value="1"/>
</dbReference>
<keyword evidence="2" id="KW-0732">Signal</keyword>
<organism evidence="5 6">
    <name type="scientific">Staphylococcus auricularis</name>
    <dbReference type="NCBI Taxonomy" id="29379"/>
    <lineage>
        <taxon>Bacteria</taxon>
        <taxon>Bacillati</taxon>
        <taxon>Bacillota</taxon>
        <taxon>Bacilli</taxon>
        <taxon>Bacillales</taxon>
        <taxon>Staphylococcaceae</taxon>
        <taxon>Staphylococcus</taxon>
    </lineage>
</organism>
<protein>
    <submittedName>
        <fullName evidence="5">GTP-binding protein</fullName>
    </submittedName>
    <submittedName>
        <fullName evidence="4">Glycoside hydrolase</fullName>
    </submittedName>
</protein>
<name>A0AAP8TT31_9STAP</name>
<reference evidence="4" key="2">
    <citation type="submission" date="2023-07" db="EMBL/GenBank/DDBJ databases">
        <title>Evaluation of the beneficial properties of pineapple isolates.</title>
        <authorList>
            <person name="Adefiranye O."/>
        </authorList>
    </citation>
    <scope>NUCLEOTIDE SEQUENCE</scope>
    <source>
        <strain evidence="4">PAPLE_T1</strain>
    </source>
</reference>
<dbReference type="Gene3D" id="3.20.20.80">
    <property type="entry name" value="Glycosidases"/>
    <property type="match status" value="1"/>
</dbReference>
<dbReference type="EMBL" id="JAUHQC010000014">
    <property type="protein sequence ID" value="MDN4534050.1"/>
    <property type="molecule type" value="Genomic_DNA"/>
</dbReference>
<dbReference type="Pfam" id="PF13200">
    <property type="entry name" value="DUF4015"/>
    <property type="match status" value="1"/>
</dbReference>
<dbReference type="InterPro" id="IPR025275">
    <property type="entry name" value="DUF4015"/>
</dbReference>
<evidence type="ECO:0000256" key="1">
    <source>
        <dbReference type="SAM" id="MobiDB-lite"/>
    </source>
</evidence>
<feature type="region of interest" description="Disordered" evidence="1">
    <location>
        <begin position="22"/>
        <end position="59"/>
    </location>
</feature>
<evidence type="ECO:0000259" key="3">
    <source>
        <dbReference type="Pfam" id="PF13200"/>
    </source>
</evidence>
<feature type="compositionally biased region" description="Basic and acidic residues" evidence="1">
    <location>
        <begin position="398"/>
        <end position="409"/>
    </location>
</feature>
<feature type="compositionally biased region" description="Acidic residues" evidence="1">
    <location>
        <begin position="410"/>
        <end position="427"/>
    </location>
</feature>
<gene>
    <name evidence="5" type="ORF">CD158_06275</name>
    <name evidence="4" type="ORF">QYH67_10860</name>
</gene>
<dbReference type="PROSITE" id="PS51257">
    <property type="entry name" value="PROKAR_LIPOPROTEIN"/>
    <property type="match status" value="1"/>
</dbReference>
<dbReference type="GeneID" id="64982984"/>
<keyword evidence="4" id="KW-0378">Hydrolase</keyword>
<dbReference type="Proteomes" id="UP000242470">
    <property type="component" value="Unassembled WGS sequence"/>
</dbReference>
<feature type="region of interest" description="Disordered" evidence="1">
    <location>
        <begin position="393"/>
        <end position="439"/>
    </location>
</feature>